<keyword evidence="3" id="KW-1185">Reference proteome</keyword>
<dbReference type="EMBL" id="BLLF01000511">
    <property type="protein sequence ID" value="GFH12509.1"/>
    <property type="molecule type" value="Genomic_DNA"/>
</dbReference>
<gene>
    <name evidence="2" type="ORF">HaLaN_08213</name>
</gene>
<feature type="region of interest" description="Disordered" evidence="1">
    <location>
        <begin position="1"/>
        <end position="80"/>
    </location>
</feature>
<evidence type="ECO:0000313" key="3">
    <source>
        <dbReference type="Proteomes" id="UP000485058"/>
    </source>
</evidence>
<evidence type="ECO:0000256" key="1">
    <source>
        <dbReference type="SAM" id="MobiDB-lite"/>
    </source>
</evidence>
<reference evidence="2 3" key="1">
    <citation type="submission" date="2020-02" db="EMBL/GenBank/DDBJ databases">
        <title>Draft genome sequence of Haematococcus lacustris strain NIES-144.</title>
        <authorList>
            <person name="Morimoto D."/>
            <person name="Nakagawa S."/>
            <person name="Yoshida T."/>
            <person name="Sawayama S."/>
        </authorList>
    </citation>
    <scope>NUCLEOTIDE SEQUENCE [LARGE SCALE GENOMIC DNA]</scope>
    <source>
        <strain evidence="2 3">NIES-144</strain>
    </source>
</reference>
<evidence type="ECO:0000313" key="2">
    <source>
        <dbReference type="EMBL" id="GFH12509.1"/>
    </source>
</evidence>
<accession>A0A699Z0P3</accession>
<proteinExistence type="predicted"/>
<feature type="compositionally biased region" description="Basic residues" evidence="1">
    <location>
        <begin position="71"/>
        <end position="80"/>
    </location>
</feature>
<organism evidence="2 3">
    <name type="scientific">Haematococcus lacustris</name>
    <name type="common">Green alga</name>
    <name type="synonym">Haematococcus pluvialis</name>
    <dbReference type="NCBI Taxonomy" id="44745"/>
    <lineage>
        <taxon>Eukaryota</taxon>
        <taxon>Viridiplantae</taxon>
        <taxon>Chlorophyta</taxon>
        <taxon>core chlorophytes</taxon>
        <taxon>Chlorophyceae</taxon>
        <taxon>CS clade</taxon>
        <taxon>Chlamydomonadales</taxon>
        <taxon>Haematococcaceae</taxon>
        <taxon>Haematococcus</taxon>
    </lineage>
</organism>
<protein>
    <submittedName>
        <fullName evidence="2">Uncharacterized protein</fullName>
    </submittedName>
</protein>
<feature type="non-terminal residue" evidence="2">
    <location>
        <position position="1"/>
    </location>
</feature>
<dbReference type="AlphaFoldDB" id="A0A699Z0P3"/>
<comment type="caution">
    <text evidence="2">The sequence shown here is derived from an EMBL/GenBank/DDBJ whole genome shotgun (WGS) entry which is preliminary data.</text>
</comment>
<name>A0A699Z0P3_HAELA</name>
<sequence>EDEPQPTPRTVRGGHAARTSKDRNPSPLEHQMAPSKRTATIVIDDASSGSCVSATDNRHSDTEDEAPPPTRPRKPSHHHVHRAHVLISNTSNNPLPPSRARKATHVQDMTCSRHPALDINTSGNPSLQYFNNEDVPTSLKKAQQSNIKAHLLRSPQQASTKIAAYLLKQAQIHGQDKAPVKTLDYIGLTPFTSSPANPMGRCTSAARQI</sequence>
<dbReference type="Proteomes" id="UP000485058">
    <property type="component" value="Unassembled WGS sequence"/>
</dbReference>